<comment type="caution">
    <text evidence="1">The sequence shown here is derived from an EMBL/GenBank/DDBJ whole genome shotgun (WGS) entry which is preliminary data.</text>
</comment>
<dbReference type="EMBL" id="VSSQ01067646">
    <property type="protein sequence ID" value="MPN19996.1"/>
    <property type="molecule type" value="Genomic_DNA"/>
</dbReference>
<protein>
    <submittedName>
        <fullName evidence="1">Uncharacterized protein</fullName>
    </submittedName>
</protein>
<reference evidence="1" key="1">
    <citation type="submission" date="2019-08" db="EMBL/GenBank/DDBJ databases">
        <authorList>
            <person name="Kucharzyk K."/>
            <person name="Murdoch R.W."/>
            <person name="Higgins S."/>
            <person name="Loffler F."/>
        </authorList>
    </citation>
    <scope>NUCLEOTIDE SEQUENCE</scope>
</reference>
<name>A0A645G1F9_9ZZZZ</name>
<dbReference type="AlphaFoldDB" id="A0A645G1F9"/>
<evidence type="ECO:0000313" key="1">
    <source>
        <dbReference type="EMBL" id="MPN19996.1"/>
    </source>
</evidence>
<accession>A0A645G1F9</accession>
<dbReference type="InterPro" id="IPR010144">
    <property type="entry name" value="CRISPR-assoc_prot_Csd1-typ"/>
</dbReference>
<sequence length="176" mass="20156">MGLFQNLLETYEKCSTAVGFVQKDARNALIPVFHTVFESAICVVIDNEGTYISAHKDKKHIIIPCTDESLGRTSKSYAPHALCEQYSYLNGENTQKKENYLAQLFEWKGEDSVLNAVYTYIAQGTIVDDLKDLSPNDKDIIRFIVYTNGDYAECWKSVELWNLWKDHELNKTNNQS</sequence>
<organism evidence="1">
    <name type="scientific">bioreactor metagenome</name>
    <dbReference type="NCBI Taxonomy" id="1076179"/>
    <lineage>
        <taxon>unclassified sequences</taxon>
        <taxon>metagenomes</taxon>
        <taxon>ecological metagenomes</taxon>
    </lineage>
</organism>
<proteinExistence type="predicted"/>
<gene>
    <name evidence="1" type="ORF">SDC9_167372</name>
</gene>
<dbReference type="Pfam" id="PF09709">
    <property type="entry name" value="Cas_Csd1"/>
    <property type="match status" value="1"/>
</dbReference>